<proteinExistence type="predicted"/>
<dbReference type="Proteomes" id="UP000887540">
    <property type="component" value="Unplaced"/>
</dbReference>
<reference evidence="3" key="1">
    <citation type="submission" date="2022-11" db="UniProtKB">
        <authorList>
            <consortium name="WormBaseParasite"/>
        </authorList>
    </citation>
    <scope>IDENTIFICATION</scope>
</reference>
<sequence length="88" mass="9321">MKTVALLSLCIVVAMAQRGPVFPNNNLLEDELPPIVGEGGALPPGYRSPPSTCYISKQYTSKYFERDGYVPPPAPGTGGDGSPCSCQF</sequence>
<keyword evidence="2" id="KW-1185">Reference proteome</keyword>
<evidence type="ECO:0000313" key="3">
    <source>
        <dbReference type="WBParaSite" id="ACRNAN_scaffold6014.g21581.t1"/>
    </source>
</evidence>
<organism evidence="2 3">
    <name type="scientific">Acrobeloides nanus</name>
    <dbReference type="NCBI Taxonomy" id="290746"/>
    <lineage>
        <taxon>Eukaryota</taxon>
        <taxon>Metazoa</taxon>
        <taxon>Ecdysozoa</taxon>
        <taxon>Nematoda</taxon>
        <taxon>Chromadorea</taxon>
        <taxon>Rhabditida</taxon>
        <taxon>Tylenchina</taxon>
        <taxon>Cephalobomorpha</taxon>
        <taxon>Cephaloboidea</taxon>
        <taxon>Cephalobidae</taxon>
        <taxon>Acrobeloides</taxon>
    </lineage>
</organism>
<dbReference type="AlphaFoldDB" id="A0A914E7W7"/>
<feature type="signal peptide" evidence="1">
    <location>
        <begin position="1"/>
        <end position="16"/>
    </location>
</feature>
<accession>A0A914E7W7</accession>
<evidence type="ECO:0000313" key="2">
    <source>
        <dbReference type="Proteomes" id="UP000887540"/>
    </source>
</evidence>
<name>A0A914E7W7_9BILA</name>
<feature type="chain" id="PRO_5037426057" evidence="1">
    <location>
        <begin position="17"/>
        <end position="88"/>
    </location>
</feature>
<evidence type="ECO:0000256" key="1">
    <source>
        <dbReference type="SAM" id="SignalP"/>
    </source>
</evidence>
<protein>
    <submittedName>
        <fullName evidence="3">Uncharacterized protein</fullName>
    </submittedName>
</protein>
<dbReference type="WBParaSite" id="ACRNAN_scaffold6014.g21581.t1">
    <property type="protein sequence ID" value="ACRNAN_scaffold6014.g21581.t1"/>
    <property type="gene ID" value="ACRNAN_scaffold6014.g21581"/>
</dbReference>
<keyword evidence="1" id="KW-0732">Signal</keyword>